<dbReference type="PANTHER" id="PTHR36135">
    <property type="entry name" value="FIBROUS SHEATH CABYR-BINDING PROTEIN"/>
    <property type="match status" value="1"/>
</dbReference>
<evidence type="ECO:0000313" key="3">
    <source>
        <dbReference type="Proteomes" id="UP000326289"/>
    </source>
</evidence>
<dbReference type="GO" id="GO:0033234">
    <property type="term" value="P:negative regulation of protein sumoylation"/>
    <property type="evidence" value="ECO:0007669"/>
    <property type="project" value="InterPro"/>
</dbReference>
<gene>
    <name evidence="2" type="ORF">BDV30DRAFT_232470</name>
</gene>
<name>A0A5N6IJ66_9EURO</name>
<dbReference type="Gene3D" id="3.30.710.10">
    <property type="entry name" value="Potassium Channel Kv1.1, Chain A"/>
    <property type="match status" value="1"/>
</dbReference>
<feature type="region of interest" description="Disordered" evidence="1">
    <location>
        <begin position="49"/>
        <end position="103"/>
    </location>
</feature>
<proteinExistence type="predicted"/>
<evidence type="ECO:0000256" key="1">
    <source>
        <dbReference type="SAM" id="MobiDB-lite"/>
    </source>
</evidence>
<dbReference type="EMBL" id="ML732978">
    <property type="protein sequence ID" value="KAB8266425.1"/>
    <property type="molecule type" value="Genomic_DNA"/>
</dbReference>
<dbReference type="InterPro" id="IPR011333">
    <property type="entry name" value="SKP1/BTB/POZ_sf"/>
</dbReference>
<evidence type="ECO:0008006" key="4">
    <source>
        <dbReference type="Google" id="ProtNLM"/>
    </source>
</evidence>
<feature type="compositionally biased region" description="Acidic residues" evidence="1">
    <location>
        <begin position="77"/>
        <end position="103"/>
    </location>
</feature>
<dbReference type="Proteomes" id="UP000326289">
    <property type="component" value="Unassembled WGS sequence"/>
</dbReference>
<dbReference type="AlphaFoldDB" id="A0A5N6IJ66"/>
<dbReference type="InterPro" id="IPR043375">
    <property type="entry name" value="FSCB"/>
</dbReference>
<keyword evidence="3" id="KW-1185">Reference proteome</keyword>
<accession>A0A5N6IJ66</accession>
<dbReference type="PANTHER" id="PTHR36135:SF1">
    <property type="entry name" value="FIBROUS SHEATH CABYR-BINDING PROTEIN"/>
    <property type="match status" value="1"/>
</dbReference>
<dbReference type="GO" id="GO:0005509">
    <property type="term" value="F:calcium ion binding"/>
    <property type="evidence" value="ECO:0007669"/>
    <property type="project" value="InterPro"/>
</dbReference>
<organism evidence="2 3">
    <name type="scientific">Aspergillus minisclerotigenes</name>
    <dbReference type="NCBI Taxonomy" id="656917"/>
    <lineage>
        <taxon>Eukaryota</taxon>
        <taxon>Fungi</taxon>
        <taxon>Dikarya</taxon>
        <taxon>Ascomycota</taxon>
        <taxon>Pezizomycotina</taxon>
        <taxon>Eurotiomycetes</taxon>
        <taxon>Eurotiomycetidae</taxon>
        <taxon>Eurotiales</taxon>
        <taxon>Aspergillaceae</taxon>
        <taxon>Aspergillus</taxon>
        <taxon>Aspergillus subgen. Circumdati</taxon>
    </lineage>
</organism>
<evidence type="ECO:0000313" key="2">
    <source>
        <dbReference type="EMBL" id="KAB8266425.1"/>
    </source>
</evidence>
<protein>
    <recommendedName>
        <fullName evidence="4">BTB domain-containing protein</fullName>
    </recommendedName>
</protein>
<sequence length="371" mass="42273">MFILSSTGLQTKVPDRCKFEHTVLRRETHIFDPDGEVNIILQCPEYHFAPWNDHEEPPAEEPPTQGPPAEEHPVEEPPVEEPPVEEPPVEEPPVEEPPVEEPPVEEPVIFKEQLEEVFRIQASAKHLILASPVFQKALTEGWKEGFHLVEKGAVENTISGWDLDAFLILMNIFHCRPQSLPREISLELLAKVAILADYYQCQTLVQYFADRWIKSLRVNLPTTYFHDSMLWVWSSNRITNLGLLIPEQVIDKMNMRRYDVITLILSSLAKLRDAFLDGSRGCTFECSSLMFGALTNQMHLNGLLYPQPEAPFIGLNYKGLVETARAIKSPKWPSHYRACESSSFPSLIVIQEILPAERNRPTGFRKAVLEG</sequence>
<reference evidence="2 3" key="1">
    <citation type="submission" date="2019-04" db="EMBL/GenBank/DDBJ databases">
        <title>Fungal friends and foes A comparative genomics study of 23 Aspergillus species from section Flavi.</title>
        <authorList>
            <consortium name="DOE Joint Genome Institute"/>
            <person name="Kjaerbolling I."/>
            <person name="Vesth T.C."/>
            <person name="Frisvad J.C."/>
            <person name="Nybo J.L."/>
            <person name="Theobald S."/>
            <person name="Kildgaard S."/>
            <person name="Petersen T.I."/>
            <person name="Kuo A."/>
            <person name="Sato A."/>
            <person name="Lyhne E.K."/>
            <person name="Kogle M.E."/>
            <person name="Wiebenga A."/>
            <person name="Kun R.S."/>
            <person name="Lubbers R.J."/>
            <person name="Makela M.R."/>
            <person name="Barry K."/>
            <person name="Chovatia M."/>
            <person name="Clum A."/>
            <person name="Daum C."/>
            <person name="Haridas S."/>
            <person name="He G."/>
            <person name="LaButti K."/>
            <person name="Lipzen A."/>
            <person name="Mondo S."/>
            <person name="Pangilinan J."/>
            <person name="Riley R."/>
            <person name="Salamov A."/>
            <person name="Simmons B.A."/>
            <person name="Magnuson J.K."/>
            <person name="Henrissat B."/>
            <person name="Mortensen U.H."/>
            <person name="Larsen T.O."/>
            <person name="De vries R.P."/>
            <person name="Grigoriev I.V."/>
            <person name="Machida M."/>
            <person name="Baker S.E."/>
            <person name="Andersen M.R."/>
        </authorList>
    </citation>
    <scope>NUCLEOTIDE SEQUENCE [LARGE SCALE GENOMIC DNA]</scope>
    <source>
        <strain evidence="2 3">CBS 117635</strain>
    </source>
</reference>
<dbReference type="SUPFAM" id="SSF54695">
    <property type="entry name" value="POZ domain"/>
    <property type="match status" value="1"/>
</dbReference>